<reference evidence="2" key="1">
    <citation type="submission" date="2017-12" db="EMBL/GenBank/DDBJ databases">
        <title>Gene loss provides genomic basis for host adaptation in cereal stripe rust fungi.</title>
        <authorList>
            <person name="Xia C."/>
        </authorList>
    </citation>
    <scope>NUCLEOTIDE SEQUENCE [LARGE SCALE GENOMIC DNA]</scope>
    <source>
        <strain evidence="2">93-210</strain>
    </source>
</reference>
<feature type="non-terminal residue" evidence="2">
    <location>
        <position position="190"/>
    </location>
</feature>
<dbReference type="VEuPathDB" id="FungiDB:PSHT_08356"/>
<organism evidence="2 3">
    <name type="scientific">Puccinia striiformis</name>
    <dbReference type="NCBI Taxonomy" id="27350"/>
    <lineage>
        <taxon>Eukaryota</taxon>
        <taxon>Fungi</taxon>
        <taxon>Dikarya</taxon>
        <taxon>Basidiomycota</taxon>
        <taxon>Pucciniomycotina</taxon>
        <taxon>Pucciniomycetes</taxon>
        <taxon>Pucciniales</taxon>
        <taxon>Pucciniaceae</taxon>
        <taxon>Puccinia</taxon>
    </lineage>
</organism>
<dbReference type="Proteomes" id="UP000239156">
    <property type="component" value="Unassembled WGS sequence"/>
</dbReference>
<evidence type="ECO:0000313" key="2">
    <source>
        <dbReference type="EMBL" id="POW13523.1"/>
    </source>
</evidence>
<protein>
    <submittedName>
        <fullName evidence="2">Uncharacterized protein</fullName>
    </submittedName>
</protein>
<dbReference type="VEuPathDB" id="FungiDB:PSHT_08047"/>
<dbReference type="VEuPathDB" id="FungiDB:PSTT_03637"/>
<feature type="non-terminal residue" evidence="2">
    <location>
        <position position="1"/>
    </location>
</feature>
<feature type="transmembrane region" description="Helical" evidence="1">
    <location>
        <begin position="132"/>
        <end position="149"/>
    </location>
</feature>
<keyword evidence="1" id="KW-0812">Transmembrane</keyword>
<name>A0A2S4VVJ5_9BASI</name>
<evidence type="ECO:0000256" key="1">
    <source>
        <dbReference type="SAM" id="Phobius"/>
    </source>
</evidence>
<keyword evidence="1" id="KW-1133">Transmembrane helix</keyword>
<keyword evidence="3" id="KW-1185">Reference proteome</keyword>
<accession>A0A2S4VVJ5</accession>
<sequence>YAFQAKRFHYWQLEKITTKLPPHMDQDIPQMLVDMEKDEPLGMHNSFMQLKGFDSVKDTQSVLHVFLLGPATYNHSASTQNINYPLVKKSAVPEIDKLVIPQPLKNVYAEDEVKQIFKVNLNKKQVLKKKNYFILSQLIGGVNAIWMVQKPGNQSSYFFHTTLFQKLDENGFYRMREIQKTSHKAFVHTS</sequence>
<evidence type="ECO:0000313" key="3">
    <source>
        <dbReference type="Proteomes" id="UP000239156"/>
    </source>
</evidence>
<comment type="caution">
    <text evidence="2">The sequence shown here is derived from an EMBL/GenBank/DDBJ whole genome shotgun (WGS) entry which is preliminary data.</text>
</comment>
<dbReference type="EMBL" id="PKSL01000024">
    <property type="protein sequence ID" value="POW13523.1"/>
    <property type="molecule type" value="Genomic_DNA"/>
</dbReference>
<proteinExistence type="predicted"/>
<keyword evidence="1" id="KW-0472">Membrane</keyword>
<gene>
    <name evidence="2" type="ORF">PSTT_03637</name>
</gene>
<dbReference type="AlphaFoldDB" id="A0A2S4VVJ5"/>